<reference evidence="4" key="1">
    <citation type="journal article" date="2014" name="Int. J. Syst. Evol. Microbiol.">
        <title>Complete genome sequence of Corynebacterium casei LMG S-19264T (=DSM 44701T), isolated from a smear-ripened cheese.</title>
        <authorList>
            <consortium name="US DOE Joint Genome Institute (JGI-PGF)"/>
            <person name="Walter F."/>
            <person name="Albersmeier A."/>
            <person name="Kalinowski J."/>
            <person name="Ruckert C."/>
        </authorList>
    </citation>
    <scope>NUCLEOTIDE SEQUENCE</scope>
    <source>
        <strain evidence="4">CGMCC 1.15763</strain>
    </source>
</reference>
<evidence type="ECO:0000313" key="5">
    <source>
        <dbReference type="Proteomes" id="UP000633278"/>
    </source>
</evidence>
<comment type="similarity">
    <text evidence="2">Belongs to the AB hydrolase superfamily. FUS2 hydrolase family.</text>
</comment>
<keyword evidence="1" id="KW-0378">Hydrolase</keyword>
<evidence type="ECO:0000256" key="1">
    <source>
        <dbReference type="ARBA" id="ARBA00022801"/>
    </source>
</evidence>
<dbReference type="Pfam" id="PF00561">
    <property type="entry name" value="Abhydrolase_1"/>
    <property type="match status" value="1"/>
</dbReference>
<dbReference type="InterPro" id="IPR000073">
    <property type="entry name" value="AB_hydrolase_1"/>
</dbReference>
<dbReference type="InterPro" id="IPR029058">
    <property type="entry name" value="AB_hydrolase_fold"/>
</dbReference>
<keyword evidence="5" id="KW-1185">Reference proteome</keyword>
<dbReference type="AlphaFoldDB" id="A0A917HYD2"/>
<name>A0A917HYD2_9FLAO</name>
<organism evidence="4 5">
    <name type="scientific">Polaribacter pacificus</name>
    <dbReference type="NCBI Taxonomy" id="1775173"/>
    <lineage>
        <taxon>Bacteria</taxon>
        <taxon>Pseudomonadati</taxon>
        <taxon>Bacteroidota</taxon>
        <taxon>Flavobacteriia</taxon>
        <taxon>Flavobacteriales</taxon>
        <taxon>Flavobacteriaceae</taxon>
    </lineage>
</organism>
<dbReference type="SUPFAM" id="SSF53474">
    <property type="entry name" value="alpha/beta-Hydrolases"/>
    <property type="match status" value="1"/>
</dbReference>
<reference evidence="4" key="2">
    <citation type="submission" date="2020-09" db="EMBL/GenBank/DDBJ databases">
        <authorList>
            <person name="Sun Q."/>
            <person name="Zhou Y."/>
        </authorList>
    </citation>
    <scope>NUCLEOTIDE SEQUENCE</scope>
    <source>
        <strain evidence="4">CGMCC 1.15763</strain>
    </source>
</reference>
<dbReference type="GO" id="GO:0052689">
    <property type="term" value="F:carboxylic ester hydrolase activity"/>
    <property type="evidence" value="ECO:0007669"/>
    <property type="project" value="UniProtKB-ARBA"/>
</dbReference>
<dbReference type="Proteomes" id="UP000633278">
    <property type="component" value="Unassembled WGS sequence"/>
</dbReference>
<evidence type="ECO:0000259" key="3">
    <source>
        <dbReference type="Pfam" id="PF00561"/>
    </source>
</evidence>
<evidence type="ECO:0000256" key="2">
    <source>
        <dbReference type="ARBA" id="ARBA00038115"/>
    </source>
</evidence>
<proteinExistence type="inferred from homology"/>
<sequence>MKRIAFLIILSFFGNNIIAQNEQAFKEIQFLTSDGIKISGAIQYPSHFKQSNLPVVILIHQGGSSKEEWLALPITNKLLNNGFAVLAYDIRLHGKSGKDVKFTDLYNNPNRAPLDLLAAIEFLKKDQHIDVNRIGILGASIGANLACMAVSSDKYPVKSAVSLSAKTEAVQNLSGLTKTITPKNIFYIASEHEQNGKRVIWANELHSLSTGLKKVKIASGNKHGSYILKENTYLENEIVKWFQMSLK</sequence>
<gene>
    <name evidence="4" type="ORF">GCM10011416_14530</name>
</gene>
<dbReference type="PANTHER" id="PTHR22946:SF9">
    <property type="entry name" value="POLYKETIDE TRANSFERASE AF380"/>
    <property type="match status" value="1"/>
</dbReference>
<comment type="caution">
    <text evidence="4">The sequence shown here is derived from an EMBL/GenBank/DDBJ whole genome shotgun (WGS) entry which is preliminary data.</text>
</comment>
<dbReference type="PANTHER" id="PTHR22946">
    <property type="entry name" value="DIENELACTONE HYDROLASE DOMAIN-CONTAINING PROTEIN-RELATED"/>
    <property type="match status" value="1"/>
</dbReference>
<accession>A0A917HYD2</accession>
<dbReference type="RefSeq" id="WP_188598656.1">
    <property type="nucleotide sequence ID" value="NZ_BMJW01000002.1"/>
</dbReference>
<dbReference type="Gene3D" id="3.40.50.1820">
    <property type="entry name" value="alpha/beta hydrolase"/>
    <property type="match status" value="1"/>
</dbReference>
<dbReference type="InterPro" id="IPR050261">
    <property type="entry name" value="FrsA_esterase"/>
</dbReference>
<feature type="domain" description="AB hydrolase-1" evidence="3">
    <location>
        <begin position="54"/>
        <end position="214"/>
    </location>
</feature>
<protein>
    <recommendedName>
        <fullName evidence="3">AB hydrolase-1 domain-containing protein</fullName>
    </recommendedName>
</protein>
<dbReference type="EMBL" id="BMJW01000002">
    <property type="protein sequence ID" value="GGG97599.1"/>
    <property type="molecule type" value="Genomic_DNA"/>
</dbReference>
<evidence type="ECO:0000313" key="4">
    <source>
        <dbReference type="EMBL" id="GGG97599.1"/>
    </source>
</evidence>